<dbReference type="Gene3D" id="3.40.30.10">
    <property type="entry name" value="Glutaredoxin"/>
    <property type="match status" value="1"/>
</dbReference>
<dbReference type="EMBL" id="DYZF01000005">
    <property type="protein sequence ID" value="HJE50398.1"/>
    <property type="molecule type" value="Genomic_DNA"/>
</dbReference>
<comment type="similarity">
    <text evidence="1 7">Belongs to the thioredoxin family.</text>
</comment>
<dbReference type="InterPro" id="IPR017937">
    <property type="entry name" value="Thioredoxin_CS"/>
</dbReference>
<keyword evidence="3" id="KW-0249">Electron transport</keyword>
<accession>A0A921EKS8</accession>
<organism evidence="11 12">
    <name type="scientific">Tessaracoccus flavescens</name>
    <dbReference type="NCBI Taxonomy" id="399497"/>
    <lineage>
        <taxon>Bacteria</taxon>
        <taxon>Bacillati</taxon>
        <taxon>Actinomycetota</taxon>
        <taxon>Actinomycetes</taxon>
        <taxon>Propionibacteriales</taxon>
        <taxon>Propionibacteriaceae</taxon>
        <taxon>Tessaracoccus</taxon>
    </lineage>
</organism>
<comment type="caution">
    <text evidence="11">The sequence shown here is derived from an EMBL/GenBank/DDBJ whole genome shotgun (WGS) entry which is preliminary data.</text>
</comment>
<evidence type="ECO:0000256" key="2">
    <source>
        <dbReference type="ARBA" id="ARBA00022448"/>
    </source>
</evidence>
<dbReference type="PRINTS" id="PR00421">
    <property type="entry name" value="THIOREDOXIN"/>
</dbReference>
<evidence type="ECO:0000256" key="8">
    <source>
        <dbReference type="PIRSR" id="PIRSR000077-1"/>
    </source>
</evidence>
<gene>
    <name evidence="11" type="primary">trxA</name>
    <name evidence="11" type="ORF">K8V15_00160</name>
</gene>
<evidence type="ECO:0000256" key="1">
    <source>
        <dbReference type="ARBA" id="ARBA00008987"/>
    </source>
</evidence>
<feature type="active site" description="Nucleophile" evidence="8">
    <location>
        <position position="33"/>
    </location>
</feature>
<proteinExistence type="inferred from homology"/>
<dbReference type="Proteomes" id="UP000712713">
    <property type="component" value="Unassembled WGS sequence"/>
</dbReference>
<dbReference type="AlphaFoldDB" id="A0A921EKS8"/>
<evidence type="ECO:0000256" key="5">
    <source>
        <dbReference type="ARBA" id="ARBA00023284"/>
    </source>
</evidence>
<feature type="domain" description="Thioredoxin" evidence="10">
    <location>
        <begin position="1"/>
        <end position="113"/>
    </location>
</feature>
<evidence type="ECO:0000256" key="6">
    <source>
        <dbReference type="NCBIfam" id="TIGR01068"/>
    </source>
</evidence>
<dbReference type="PANTHER" id="PTHR45663">
    <property type="entry name" value="GEO12009P1"/>
    <property type="match status" value="1"/>
</dbReference>
<feature type="site" description="Deprotonates C-terminal active site Cys" evidence="8">
    <location>
        <position position="24"/>
    </location>
</feature>
<dbReference type="PIRSF" id="PIRSF000077">
    <property type="entry name" value="Thioredoxin"/>
    <property type="match status" value="1"/>
</dbReference>
<evidence type="ECO:0000256" key="7">
    <source>
        <dbReference type="PIRNR" id="PIRNR000077"/>
    </source>
</evidence>
<dbReference type="SUPFAM" id="SSF52833">
    <property type="entry name" value="Thioredoxin-like"/>
    <property type="match status" value="1"/>
</dbReference>
<reference evidence="11" key="2">
    <citation type="submission" date="2021-09" db="EMBL/GenBank/DDBJ databases">
        <authorList>
            <person name="Gilroy R."/>
        </authorList>
    </citation>
    <scope>NUCLEOTIDE SEQUENCE</scope>
    <source>
        <strain evidence="11">ChiGjej3B3-7470</strain>
    </source>
</reference>
<dbReference type="PROSITE" id="PS51352">
    <property type="entry name" value="THIOREDOXIN_2"/>
    <property type="match status" value="1"/>
</dbReference>
<feature type="site" description="Contributes to redox potential value" evidence="8">
    <location>
        <position position="31"/>
    </location>
</feature>
<feature type="site" description="Contributes to redox potential value" evidence="8">
    <location>
        <position position="32"/>
    </location>
</feature>
<feature type="disulfide bond" description="Redox-active" evidence="9">
    <location>
        <begin position="30"/>
        <end position="33"/>
    </location>
</feature>
<sequence length="121" mass="13308">MATTELTSDNFASTVEDNDVVLVDFWADWCGPCKRFGPIFEDASGRYDDVVFGKVDTEDARDLAAALEIQSIPTIMGFRKGNLVFRQAGLLSGKQLDSLIEQMKELDIDALVAEAEAKKSN</sequence>
<keyword evidence="2" id="KW-0813">Transport</keyword>
<dbReference type="CDD" id="cd02947">
    <property type="entry name" value="TRX_family"/>
    <property type="match status" value="1"/>
</dbReference>
<dbReference type="NCBIfam" id="TIGR01068">
    <property type="entry name" value="thioredoxin"/>
    <property type="match status" value="1"/>
</dbReference>
<feature type="active site" description="Nucleophile" evidence="8">
    <location>
        <position position="30"/>
    </location>
</feature>
<dbReference type="InterPro" id="IPR005746">
    <property type="entry name" value="Thioredoxin"/>
</dbReference>
<protein>
    <recommendedName>
        <fullName evidence="6 7">Thioredoxin</fullName>
    </recommendedName>
</protein>
<dbReference type="InterPro" id="IPR036249">
    <property type="entry name" value="Thioredoxin-like_sf"/>
</dbReference>
<name>A0A921EKS8_9ACTN</name>
<evidence type="ECO:0000313" key="12">
    <source>
        <dbReference type="Proteomes" id="UP000712713"/>
    </source>
</evidence>
<evidence type="ECO:0000313" key="11">
    <source>
        <dbReference type="EMBL" id="HJE50398.1"/>
    </source>
</evidence>
<reference evidence="11" key="1">
    <citation type="journal article" date="2021" name="PeerJ">
        <title>Extensive microbial diversity within the chicken gut microbiome revealed by metagenomics and culture.</title>
        <authorList>
            <person name="Gilroy R."/>
            <person name="Ravi A."/>
            <person name="Getino M."/>
            <person name="Pursley I."/>
            <person name="Horton D.L."/>
            <person name="Alikhan N.F."/>
            <person name="Baker D."/>
            <person name="Gharbi K."/>
            <person name="Hall N."/>
            <person name="Watson M."/>
            <person name="Adriaenssens E.M."/>
            <person name="Foster-Nyarko E."/>
            <person name="Jarju S."/>
            <person name="Secka A."/>
            <person name="Antonio M."/>
            <person name="Oren A."/>
            <person name="Chaudhuri R.R."/>
            <person name="La Ragione R."/>
            <person name="Hildebrand F."/>
            <person name="Pallen M.J."/>
        </authorList>
    </citation>
    <scope>NUCLEOTIDE SEQUENCE</scope>
    <source>
        <strain evidence="11">ChiGjej3B3-7470</strain>
    </source>
</reference>
<dbReference type="PROSITE" id="PS00194">
    <property type="entry name" value="THIOREDOXIN_1"/>
    <property type="match status" value="1"/>
</dbReference>
<keyword evidence="4 9" id="KW-1015">Disulfide bond</keyword>
<dbReference type="GO" id="GO:0015035">
    <property type="term" value="F:protein-disulfide reductase activity"/>
    <property type="evidence" value="ECO:0007669"/>
    <property type="project" value="UniProtKB-UniRule"/>
</dbReference>
<evidence type="ECO:0000256" key="3">
    <source>
        <dbReference type="ARBA" id="ARBA00022982"/>
    </source>
</evidence>
<evidence type="ECO:0000256" key="9">
    <source>
        <dbReference type="PIRSR" id="PIRSR000077-4"/>
    </source>
</evidence>
<evidence type="ECO:0000256" key="4">
    <source>
        <dbReference type="ARBA" id="ARBA00023157"/>
    </source>
</evidence>
<dbReference type="InterPro" id="IPR013766">
    <property type="entry name" value="Thioredoxin_domain"/>
</dbReference>
<dbReference type="Pfam" id="PF00085">
    <property type="entry name" value="Thioredoxin"/>
    <property type="match status" value="1"/>
</dbReference>
<dbReference type="PANTHER" id="PTHR45663:SF40">
    <property type="entry name" value="THIOREDOXIN 2"/>
    <property type="match status" value="1"/>
</dbReference>
<keyword evidence="5 9" id="KW-0676">Redox-active center</keyword>
<dbReference type="GO" id="GO:0005829">
    <property type="term" value="C:cytosol"/>
    <property type="evidence" value="ECO:0007669"/>
    <property type="project" value="TreeGrafter"/>
</dbReference>
<evidence type="ECO:0000259" key="10">
    <source>
        <dbReference type="PROSITE" id="PS51352"/>
    </source>
</evidence>